<reference evidence="19" key="1">
    <citation type="submission" date="2020-10" db="EMBL/GenBank/DDBJ databases">
        <authorList>
            <person name="Gilroy R."/>
        </authorList>
    </citation>
    <scope>NUCLEOTIDE SEQUENCE</scope>
    <source>
        <strain evidence="19">ChiHecec3B27-6122</strain>
    </source>
</reference>
<comment type="catalytic activity">
    <reaction evidence="12 16">
        <text>N(6)-[(R)-dihydrolipoyl]-L-lysyl-[protein] + NAD(+) = N(6)-[(R)-lipoyl]-L-lysyl-[protein] + NADH + H(+)</text>
        <dbReference type="Rhea" id="RHEA:15045"/>
        <dbReference type="Rhea" id="RHEA-COMP:10474"/>
        <dbReference type="Rhea" id="RHEA-COMP:10475"/>
        <dbReference type="ChEBI" id="CHEBI:15378"/>
        <dbReference type="ChEBI" id="CHEBI:57540"/>
        <dbReference type="ChEBI" id="CHEBI:57945"/>
        <dbReference type="ChEBI" id="CHEBI:83099"/>
        <dbReference type="ChEBI" id="CHEBI:83100"/>
        <dbReference type="EC" id="1.8.1.4"/>
    </reaction>
</comment>
<dbReference type="InterPro" id="IPR012999">
    <property type="entry name" value="Pyr_OxRdtase_I_AS"/>
</dbReference>
<feature type="domain" description="Pyridine nucleotide-disulphide oxidoreductase dimerisation" evidence="17">
    <location>
        <begin position="350"/>
        <end position="457"/>
    </location>
</feature>
<dbReference type="Gene3D" id="3.50.50.60">
    <property type="entry name" value="FAD/NAD(P)-binding domain"/>
    <property type="match status" value="2"/>
</dbReference>
<keyword evidence="5" id="KW-0963">Cytoplasm</keyword>
<dbReference type="NCBIfam" id="TIGR01350">
    <property type="entry name" value="lipoamide_DH"/>
    <property type="match status" value="1"/>
</dbReference>
<proteinExistence type="inferred from homology"/>
<feature type="binding site" evidence="14">
    <location>
        <begin position="186"/>
        <end position="193"/>
    </location>
    <ligand>
        <name>NAD(+)</name>
        <dbReference type="ChEBI" id="CHEBI:57540"/>
    </ligand>
</feature>
<comment type="cofactor">
    <cofactor evidence="14 16">
        <name>FAD</name>
        <dbReference type="ChEBI" id="CHEBI:57692"/>
    </cofactor>
    <text evidence="14 16">Binds 1 FAD per subunit.</text>
</comment>
<accession>A0A9D1G450</accession>
<feature type="binding site" evidence="14">
    <location>
        <position position="53"/>
    </location>
    <ligand>
        <name>FAD</name>
        <dbReference type="ChEBI" id="CHEBI:57692"/>
    </ligand>
</feature>
<dbReference type="InterPro" id="IPR023753">
    <property type="entry name" value="FAD/NAD-binding_dom"/>
</dbReference>
<feature type="active site" description="Proton acceptor" evidence="13">
    <location>
        <position position="448"/>
    </location>
</feature>
<feature type="binding site" evidence="14">
    <location>
        <position position="275"/>
    </location>
    <ligand>
        <name>NAD(+)</name>
        <dbReference type="ChEBI" id="CHEBI:57540"/>
    </ligand>
</feature>
<dbReference type="GO" id="GO:0006103">
    <property type="term" value="P:2-oxoglutarate metabolic process"/>
    <property type="evidence" value="ECO:0007669"/>
    <property type="project" value="TreeGrafter"/>
</dbReference>
<dbReference type="GO" id="GO:0050660">
    <property type="term" value="F:flavin adenine dinucleotide binding"/>
    <property type="evidence" value="ECO:0007669"/>
    <property type="project" value="InterPro"/>
</dbReference>
<evidence type="ECO:0000256" key="4">
    <source>
        <dbReference type="ARBA" id="ARBA00016961"/>
    </source>
</evidence>
<evidence type="ECO:0000256" key="1">
    <source>
        <dbReference type="ARBA" id="ARBA00004496"/>
    </source>
</evidence>
<dbReference type="SUPFAM" id="SSF55424">
    <property type="entry name" value="FAD/NAD-linked reductases, dimerisation (C-terminal) domain"/>
    <property type="match status" value="1"/>
</dbReference>
<evidence type="ECO:0000256" key="12">
    <source>
        <dbReference type="ARBA" id="ARBA00049187"/>
    </source>
</evidence>
<dbReference type="Pfam" id="PF02852">
    <property type="entry name" value="Pyr_redox_dim"/>
    <property type="match status" value="1"/>
</dbReference>
<keyword evidence="14" id="KW-0547">Nucleotide-binding</keyword>
<feature type="binding site" evidence="14">
    <location>
        <position position="316"/>
    </location>
    <ligand>
        <name>FAD</name>
        <dbReference type="ChEBI" id="CHEBI:57692"/>
    </ligand>
</feature>
<dbReference type="PRINTS" id="PR00368">
    <property type="entry name" value="FADPNR"/>
</dbReference>
<evidence type="ECO:0000256" key="14">
    <source>
        <dbReference type="PIRSR" id="PIRSR000350-3"/>
    </source>
</evidence>
<dbReference type="SUPFAM" id="SSF51905">
    <property type="entry name" value="FAD/NAD(P)-binding domain"/>
    <property type="match status" value="1"/>
</dbReference>
<keyword evidence="6 16" id="KW-0285">Flavoprotein</keyword>
<evidence type="ECO:0000256" key="5">
    <source>
        <dbReference type="ARBA" id="ARBA00022490"/>
    </source>
</evidence>
<evidence type="ECO:0000256" key="8">
    <source>
        <dbReference type="ARBA" id="ARBA00023002"/>
    </source>
</evidence>
<evidence type="ECO:0000313" key="20">
    <source>
        <dbReference type="Proteomes" id="UP000886876"/>
    </source>
</evidence>
<dbReference type="AlphaFoldDB" id="A0A9D1G450"/>
<dbReference type="PANTHER" id="PTHR22912:SF217">
    <property type="entry name" value="DIHYDROLIPOYL DEHYDROGENASE"/>
    <property type="match status" value="1"/>
</dbReference>
<evidence type="ECO:0000256" key="9">
    <source>
        <dbReference type="ARBA" id="ARBA00023027"/>
    </source>
</evidence>
<feature type="binding site" evidence="14">
    <location>
        <position position="209"/>
    </location>
    <ligand>
        <name>NAD(+)</name>
        <dbReference type="ChEBI" id="CHEBI:57540"/>
    </ligand>
</feature>
<gene>
    <name evidence="19" type="primary">lpdA</name>
    <name evidence="19" type="ORF">IAD42_03255</name>
</gene>
<keyword evidence="8 16" id="KW-0560">Oxidoreductase</keyword>
<dbReference type="PIRSF" id="PIRSF000350">
    <property type="entry name" value="Mercury_reductase_MerA"/>
    <property type="match status" value="1"/>
</dbReference>
<evidence type="ECO:0000256" key="13">
    <source>
        <dbReference type="PIRSR" id="PIRSR000350-2"/>
    </source>
</evidence>
<dbReference type="EC" id="1.8.1.4" evidence="3 16"/>
<feature type="disulfide bond" description="Redox-active" evidence="15">
    <location>
        <begin position="44"/>
        <end position="49"/>
    </location>
</feature>
<evidence type="ECO:0000259" key="18">
    <source>
        <dbReference type="Pfam" id="PF07992"/>
    </source>
</evidence>
<evidence type="ECO:0000256" key="2">
    <source>
        <dbReference type="ARBA" id="ARBA00007532"/>
    </source>
</evidence>
<dbReference type="Pfam" id="PF07992">
    <property type="entry name" value="Pyr_redox_2"/>
    <property type="match status" value="1"/>
</dbReference>
<name>A0A9D1G450_9FIRM</name>
<dbReference type="InterPro" id="IPR001100">
    <property type="entry name" value="Pyr_nuc-diS_OxRdtase"/>
</dbReference>
<evidence type="ECO:0000256" key="15">
    <source>
        <dbReference type="PIRSR" id="PIRSR000350-4"/>
    </source>
</evidence>
<evidence type="ECO:0000256" key="3">
    <source>
        <dbReference type="ARBA" id="ARBA00012608"/>
    </source>
</evidence>
<dbReference type="Proteomes" id="UP000886876">
    <property type="component" value="Unassembled WGS sequence"/>
</dbReference>
<comment type="caution">
    <text evidence="19">The sequence shown here is derived from an EMBL/GenBank/DDBJ whole genome shotgun (WGS) entry which is preliminary data.</text>
</comment>
<dbReference type="InterPro" id="IPR004099">
    <property type="entry name" value="Pyr_nucl-diS_OxRdtase_dimer"/>
</dbReference>
<evidence type="ECO:0000259" key="17">
    <source>
        <dbReference type="Pfam" id="PF02852"/>
    </source>
</evidence>
<dbReference type="InterPro" id="IPR016156">
    <property type="entry name" value="FAD/NAD-linked_Rdtase_dimer_sf"/>
</dbReference>
<evidence type="ECO:0000256" key="16">
    <source>
        <dbReference type="RuleBase" id="RU003692"/>
    </source>
</evidence>
<evidence type="ECO:0000256" key="6">
    <source>
        <dbReference type="ARBA" id="ARBA00022630"/>
    </source>
</evidence>
<evidence type="ECO:0000313" key="19">
    <source>
        <dbReference type="EMBL" id="HIS96975.1"/>
    </source>
</evidence>
<reference evidence="19" key="2">
    <citation type="journal article" date="2021" name="PeerJ">
        <title>Extensive microbial diversity within the chicken gut microbiome revealed by metagenomics and culture.</title>
        <authorList>
            <person name="Gilroy R."/>
            <person name="Ravi A."/>
            <person name="Getino M."/>
            <person name="Pursley I."/>
            <person name="Horton D.L."/>
            <person name="Alikhan N.F."/>
            <person name="Baker D."/>
            <person name="Gharbi K."/>
            <person name="Hall N."/>
            <person name="Watson M."/>
            <person name="Adriaenssens E.M."/>
            <person name="Foster-Nyarko E."/>
            <person name="Jarju S."/>
            <person name="Secka A."/>
            <person name="Antonio M."/>
            <person name="Oren A."/>
            <person name="Chaudhuri R.R."/>
            <person name="La Ragione R."/>
            <person name="Hildebrand F."/>
            <person name="Pallen M.J."/>
        </authorList>
    </citation>
    <scope>NUCLEOTIDE SEQUENCE</scope>
    <source>
        <strain evidence="19">ChiHecec3B27-6122</strain>
    </source>
</reference>
<comment type="similarity">
    <text evidence="2 16">Belongs to the class-I pyridine nucleotide-disulfide oxidoreductase family.</text>
</comment>
<comment type="miscellaneous">
    <text evidence="16">The active site is a redox-active disulfide bond.</text>
</comment>
<dbReference type="PANTHER" id="PTHR22912">
    <property type="entry name" value="DISULFIDE OXIDOREDUCTASE"/>
    <property type="match status" value="1"/>
</dbReference>
<keyword evidence="10" id="KW-1015">Disulfide bond</keyword>
<evidence type="ECO:0000256" key="10">
    <source>
        <dbReference type="ARBA" id="ARBA00023157"/>
    </source>
</evidence>
<comment type="subcellular location">
    <subcellularLocation>
        <location evidence="1">Cytoplasm</location>
    </subcellularLocation>
</comment>
<dbReference type="GO" id="GO:0005737">
    <property type="term" value="C:cytoplasm"/>
    <property type="evidence" value="ECO:0007669"/>
    <property type="project" value="UniProtKB-SubCell"/>
</dbReference>
<dbReference type="EMBL" id="DVJS01000074">
    <property type="protein sequence ID" value="HIS96975.1"/>
    <property type="molecule type" value="Genomic_DNA"/>
</dbReference>
<dbReference type="GO" id="GO:0004148">
    <property type="term" value="F:dihydrolipoyl dehydrogenase (NADH) activity"/>
    <property type="evidence" value="ECO:0007669"/>
    <property type="project" value="UniProtKB-EC"/>
</dbReference>
<dbReference type="InterPro" id="IPR050151">
    <property type="entry name" value="Class-I_Pyr_Nuc-Dis_Oxidored"/>
</dbReference>
<dbReference type="PROSITE" id="PS00076">
    <property type="entry name" value="PYRIDINE_REDOX_1"/>
    <property type="match status" value="1"/>
</dbReference>
<keyword evidence="9 14" id="KW-0520">NAD</keyword>
<sequence length="470" mass="50331">MYDYDVICIGGGPGGSASAMRCADRGKKVALIEARAKNGAGGTCVNRGCIPTKALMASANLYASIKEAKAYGINVDMSAVSVDFKAINRRKNGVINNLSFGLETFLWKKSRGIDVVKGRATLVDPHTVEVDNGKEKKQLTAEYIVVAVGSEPAEIAAFNVDHDKIITSNEIMDFSRPMPESIVIIGSGAIGLEYGHIYNIFGVDVTIVEMMPDLVPALHEPEITDAVRKSLEKRGIKVKTGSGIASVEKLEDGKVKSTLANGEELVSDVVLVAIGRTLNTRGMGLEEVGVQMEKNGQIVTDEHMRTSVPNIFAAGDVTTGTQLSDKAQRQGLVIAETIAGNDYYINYDNIPVTTFLEPEISWVGYTVADAEAKGIKTISGSLAFSSNEKAIAIGKTEGVIKVVAREDDHRIIGAQIFGPEACDLIAEMTVAVENGLTLEQVYNSIHPHPTLTEIILEVCKRAVGLSFDKA</sequence>
<dbReference type="InterPro" id="IPR036188">
    <property type="entry name" value="FAD/NAD-bd_sf"/>
</dbReference>
<dbReference type="FunFam" id="3.30.390.30:FF:000001">
    <property type="entry name" value="Dihydrolipoyl dehydrogenase"/>
    <property type="match status" value="1"/>
</dbReference>
<evidence type="ECO:0000256" key="11">
    <source>
        <dbReference type="ARBA" id="ARBA00023284"/>
    </source>
</evidence>
<protein>
    <recommendedName>
        <fullName evidence="4 16">Dihydrolipoyl dehydrogenase</fullName>
        <ecNumber evidence="3 16">1.8.1.4</ecNumber>
    </recommendedName>
</protein>
<dbReference type="Gene3D" id="3.30.390.30">
    <property type="match status" value="1"/>
</dbReference>
<organism evidence="19 20">
    <name type="scientific">Candidatus Scatomorpha pullistercoris</name>
    <dbReference type="NCBI Taxonomy" id="2840929"/>
    <lineage>
        <taxon>Bacteria</taxon>
        <taxon>Bacillati</taxon>
        <taxon>Bacillota</taxon>
        <taxon>Clostridia</taxon>
        <taxon>Eubacteriales</taxon>
        <taxon>Candidatus Scatomorpha</taxon>
    </lineage>
</organism>
<dbReference type="PRINTS" id="PR00411">
    <property type="entry name" value="PNDRDTASEI"/>
</dbReference>
<keyword evidence="11 16" id="KW-0676">Redox-active center</keyword>
<feature type="domain" description="FAD/NAD(P)-binding" evidence="18">
    <location>
        <begin position="4"/>
        <end position="331"/>
    </location>
</feature>
<evidence type="ECO:0000256" key="7">
    <source>
        <dbReference type="ARBA" id="ARBA00022827"/>
    </source>
</evidence>
<keyword evidence="7 14" id="KW-0274">FAD</keyword>
<dbReference type="InterPro" id="IPR006258">
    <property type="entry name" value="Lipoamide_DH"/>
</dbReference>